<dbReference type="OrthoDB" id="4380123at2"/>
<dbReference type="AlphaFoldDB" id="A0A2V3VHT9"/>
<reference evidence="1 2" key="1">
    <citation type="submission" date="2018-05" db="EMBL/GenBank/DDBJ databases">
        <title>Genomic Encyclopedia of Type Strains, Phase IV (KMG-IV): sequencing the most valuable type-strain genomes for metagenomic binning, comparative biology and taxonomic classification.</title>
        <authorList>
            <person name="Goeker M."/>
        </authorList>
    </citation>
    <scope>NUCLEOTIDE SEQUENCE [LARGE SCALE GENOMIC DNA]</scope>
    <source>
        <strain evidence="1 2">DSM 28556</strain>
    </source>
</reference>
<evidence type="ECO:0000313" key="1">
    <source>
        <dbReference type="EMBL" id="PXW81406.1"/>
    </source>
</evidence>
<dbReference type="EMBL" id="QJJQ01000022">
    <property type="protein sequence ID" value="PXW81406.1"/>
    <property type="molecule type" value="Genomic_DNA"/>
</dbReference>
<dbReference type="Pfam" id="PF05742">
    <property type="entry name" value="TANGO2"/>
    <property type="match status" value="1"/>
</dbReference>
<name>A0A2V3VHT9_9BACI</name>
<sequence>MCIISLHFQDHAQYKLIIAANRDEFYERPTKEAGFWDDAPELLAGRDLERMGTWLGITKQGRFAALTNYRDPTNEHPNKNSRGQIVTSFLTGGTSTTDFLKELRKRKDDYNGFNIIVGTVDELYYYGNRQTDIVKLNGGTYTVSNHLLNTPWPKVEKARTMLQKYVTTHEEIDVDALFEQLAYREIAPDESLPNTGIGMDLERKLSPIFIKTDGYGTRSSTVLLINQDNEVTFIERTYNEGSFKKENKFTFRIK</sequence>
<proteinExistence type="predicted"/>
<organism evidence="1 2">
    <name type="scientific">Pseudogracilibacillus auburnensis</name>
    <dbReference type="NCBI Taxonomy" id="1494959"/>
    <lineage>
        <taxon>Bacteria</taxon>
        <taxon>Bacillati</taxon>
        <taxon>Bacillota</taxon>
        <taxon>Bacilli</taxon>
        <taxon>Bacillales</taxon>
        <taxon>Bacillaceae</taxon>
        <taxon>Pseudogracilibacillus</taxon>
    </lineage>
</organism>
<evidence type="ECO:0000313" key="2">
    <source>
        <dbReference type="Proteomes" id="UP000247978"/>
    </source>
</evidence>
<protein>
    <submittedName>
        <fullName evidence="1">Uncharacterized protein with NRDE domain</fullName>
    </submittedName>
</protein>
<dbReference type="PANTHER" id="PTHR17985:SF8">
    <property type="entry name" value="TRANSPORT AND GOLGI ORGANIZATION PROTEIN 2 HOMOLOG"/>
    <property type="match status" value="1"/>
</dbReference>
<dbReference type="Gene3D" id="3.60.60.10">
    <property type="entry name" value="Penicillin V Acylase, Chain A"/>
    <property type="match status" value="1"/>
</dbReference>
<comment type="caution">
    <text evidence="1">The sequence shown here is derived from an EMBL/GenBank/DDBJ whole genome shotgun (WGS) entry which is preliminary data.</text>
</comment>
<keyword evidence="2" id="KW-1185">Reference proteome</keyword>
<accession>A0A2V3VHT9</accession>
<dbReference type="Proteomes" id="UP000247978">
    <property type="component" value="Unassembled WGS sequence"/>
</dbReference>
<dbReference type="InterPro" id="IPR008551">
    <property type="entry name" value="TANGO2"/>
</dbReference>
<gene>
    <name evidence="1" type="ORF">DFR56_12215</name>
</gene>
<dbReference type="RefSeq" id="WP_110397357.1">
    <property type="nucleotide sequence ID" value="NZ_JADIJL010000063.1"/>
</dbReference>
<dbReference type="PANTHER" id="PTHR17985">
    <property type="entry name" value="SER/THR-RICH PROTEIN T10 IN DGCR REGION"/>
    <property type="match status" value="1"/>
</dbReference>